<proteinExistence type="predicted"/>
<feature type="compositionally biased region" description="Basic residues" evidence="1">
    <location>
        <begin position="75"/>
        <end position="85"/>
    </location>
</feature>
<dbReference type="AlphaFoldDB" id="A0A6U2IDW9"/>
<feature type="compositionally biased region" description="Basic and acidic residues" evidence="1">
    <location>
        <begin position="1"/>
        <end position="15"/>
    </location>
</feature>
<dbReference type="Gene3D" id="1.10.10.60">
    <property type="entry name" value="Homeodomain-like"/>
    <property type="match status" value="1"/>
</dbReference>
<evidence type="ECO:0000313" key="2">
    <source>
        <dbReference type="EMBL" id="CAD8737413.1"/>
    </source>
</evidence>
<protein>
    <submittedName>
        <fullName evidence="2">Uncharacterized protein</fullName>
    </submittedName>
</protein>
<dbReference type="EMBL" id="HBFK01006536">
    <property type="protein sequence ID" value="CAD8737413.1"/>
    <property type="molecule type" value="Transcribed_RNA"/>
</dbReference>
<organism evidence="2">
    <name type="scientific">Hemiselmis andersenii</name>
    <name type="common">Cryptophyte alga</name>
    <dbReference type="NCBI Taxonomy" id="464988"/>
    <lineage>
        <taxon>Eukaryota</taxon>
        <taxon>Cryptophyceae</taxon>
        <taxon>Cryptomonadales</taxon>
        <taxon>Hemiselmidaceae</taxon>
        <taxon>Hemiselmis</taxon>
    </lineage>
</organism>
<name>A0A6U2IDW9_HEMAN</name>
<feature type="compositionally biased region" description="Basic and acidic residues" evidence="1">
    <location>
        <begin position="56"/>
        <end position="68"/>
    </location>
</feature>
<feature type="region of interest" description="Disordered" evidence="1">
    <location>
        <begin position="153"/>
        <end position="172"/>
    </location>
</feature>
<feature type="region of interest" description="Disordered" evidence="1">
    <location>
        <begin position="56"/>
        <end position="95"/>
    </location>
</feature>
<accession>A0A6U2IDW9</accession>
<evidence type="ECO:0000256" key="1">
    <source>
        <dbReference type="SAM" id="MobiDB-lite"/>
    </source>
</evidence>
<reference evidence="2" key="1">
    <citation type="submission" date="2021-01" db="EMBL/GenBank/DDBJ databases">
        <authorList>
            <person name="Corre E."/>
            <person name="Pelletier E."/>
            <person name="Niang G."/>
            <person name="Scheremetjew M."/>
            <person name="Finn R."/>
            <person name="Kale V."/>
            <person name="Holt S."/>
            <person name="Cochrane G."/>
            <person name="Meng A."/>
            <person name="Brown T."/>
            <person name="Cohen L."/>
        </authorList>
    </citation>
    <scope>NUCLEOTIDE SEQUENCE</scope>
    <source>
        <strain evidence="2">CCMP441</strain>
    </source>
</reference>
<feature type="compositionally biased region" description="Basic and acidic residues" evidence="1">
    <location>
        <begin position="30"/>
        <end position="41"/>
    </location>
</feature>
<feature type="region of interest" description="Disordered" evidence="1">
    <location>
        <begin position="1"/>
        <end position="43"/>
    </location>
</feature>
<gene>
    <name evidence="2" type="ORF">HAND1043_LOCUS3905</name>
</gene>
<sequence length="246" mass="26972">MEGHPQRDAFGRETFDLDIGSLAGQNRGRNMMDELDAHDGEGGGVKAELVHTVVDDGKHDTDDTDVHDGAPGGSKAKRKRQKKHPSAPGVYSLQPTHGYLSNPMVGGGVVHPSSGVAMTASHRLMAVTSLPSVVTWWMQGGPYPGVCMKARKKQRHDTRVSNPGKGSRGSDKRIPRQLTFKLQVVEHYQNNLRLKSEGKLDDPCLATARHFQINKSQVSKWFSKREAIQDKVSSSGGINDKKRSRC</sequence>